<keyword evidence="2" id="KW-1185">Reference proteome</keyword>
<comment type="caution">
    <text evidence="1">The sequence shown here is derived from an EMBL/GenBank/DDBJ whole genome shotgun (WGS) entry which is preliminary data.</text>
</comment>
<dbReference type="AlphaFoldDB" id="A0AAN8W0H4"/>
<sequence length="45" mass="4910">MMCCNMFKYIVFRVASLLAGVPLAAAAYAGKFGIQAWQAFKARPP</sequence>
<protein>
    <submittedName>
        <fullName evidence="1">Uncharacterized protein</fullName>
    </submittedName>
</protein>
<gene>
    <name evidence="1" type="ORF">RJ641_024862</name>
</gene>
<evidence type="ECO:0000313" key="1">
    <source>
        <dbReference type="EMBL" id="KAK6943760.1"/>
    </source>
</evidence>
<reference evidence="1 2" key="1">
    <citation type="submission" date="2023-12" db="EMBL/GenBank/DDBJ databases">
        <title>A high-quality genome assembly for Dillenia turbinata (Dilleniales).</title>
        <authorList>
            <person name="Chanderbali A."/>
        </authorList>
    </citation>
    <scope>NUCLEOTIDE SEQUENCE [LARGE SCALE GENOMIC DNA]</scope>
    <source>
        <strain evidence="1">LSX21</strain>
        <tissue evidence="1">Leaf</tissue>
    </source>
</reference>
<name>A0AAN8W0H4_9MAGN</name>
<proteinExistence type="predicted"/>
<dbReference type="Proteomes" id="UP001370490">
    <property type="component" value="Unassembled WGS sequence"/>
</dbReference>
<dbReference type="EMBL" id="JBAMMX010000003">
    <property type="protein sequence ID" value="KAK6943760.1"/>
    <property type="molecule type" value="Genomic_DNA"/>
</dbReference>
<organism evidence="1 2">
    <name type="scientific">Dillenia turbinata</name>
    <dbReference type="NCBI Taxonomy" id="194707"/>
    <lineage>
        <taxon>Eukaryota</taxon>
        <taxon>Viridiplantae</taxon>
        <taxon>Streptophyta</taxon>
        <taxon>Embryophyta</taxon>
        <taxon>Tracheophyta</taxon>
        <taxon>Spermatophyta</taxon>
        <taxon>Magnoliopsida</taxon>
        <taxon>eudicotyledons</taxon>
        <taxon>Gunneridae</taxon>
        <taxon>Pentapetalae</taxon>
        <taxon>Dilleniales</taxon>
        <taxon>Dilleniaceae</taxon>
        <taxon>Dillenia</taxon>
    </lineage>
</organism>
<accession>A0AAN8W0H4</accession>
<evidence type="ECO:0000313" key="2">
    <source>
        <dbReference type="Proteomes" id="UP001370490"/>
    </source>
</evidence>